<dbReference type="PANTHER" id="PTHR30466:SF1">
    <property type="entry name" value="FMN REDUCTASE (NADH) RUTF"/>
    <property type="match status" value="1"/>
</dbReference>
<dbReference type="Gene3D" id="2.30.110.10">
    <property type="entry name" value="Electron Transport, Fmn-binding Protein, Chain A"/>
    <property type="match status" value="1"/>
</dbReference>
<evidence type="ECO:0000256" key="1">
    <source>
        <dbReference type="ARBA" id="ARBA00023002"/>
    </source>
</evidence>
<evidence type="ECO:0000313" key="4">
    <source>
        <dbReference type="Proteomes" id="UP000002221"/>
    </source>
</evidence>
<dbReference type="STRING" id="518766.Rmar_2124"/>
<dbReference type="GO" id="GO:0042602">
    <property type="term" value="F:riboflavin reductase (NADPH) activity"/>
    <property type="evidence" value="ECO:0007669"/>
    <property type="project" value="TreeGrafter"/>
</dbReference>
<organism evidence="3 4">
    <name type="scientific">Rhodothermus marinus (strain ATCC 43812 / DSM 4252 / R-10)</name>
    <name type="common">Rhodothermus obamensis</name>
    <dbReference type="NCBI Taxonomy" id="518766"/>
    <lineage>
        <taxon>Bacteria</taxon>
        <taxon>Pseudomonadati</taxon>
        <taxon>Rhodothermota</taxon>
        <taxon>Rhodothermia</taxon>
        <taxon>Rhodothermales</taxon>
        <taxon>Rhodothermaceae</taxon>
        <taxon>Rhodothermus</taxon>
    </lineage>
</organism>
<dbReference type="RefSeq" id="WP_012844614.1">
    <property type="nucleotide sequence ID" value="NC_013501.1"/>
</dbReference>
<dbReference type="EMBL" id="CP001807">
    <property type="protein sequence ID" value="ACY49003.1"/>
    <property type="molecule type" value="Genomic_DNA"/>
</dbReference>
<dbReference type="Pfam" id="PF01613">
    <property type="entry name" value="Flavin_Reduct"/>
    <property type="match status" value="1"/>
</dbReference>
<dbReference type="GO" id="GO:0010181">
    <property type="term" value="F:FMN binding"/>
    <property type="evidence" value="ECO:0007669"/>
    <property type="project" value="InterPro"/>
</dbReference>
<accession>D0MD91</accession>
<dbReference type="InterPro" id="IPR012349">
    <property type="entry name" value="Split_barrel_FMN-bd"/>
</dbReference>
<reference evidence="3 4" key="1">
    <citation type="journal article" date="2009" name="Stand. Genomic Sci.">
        <title>Complete genome sequence of Rhodothermus marinus type strain (R-10).</title>
        <authorList>
            <person name="Nolan M."/>
            <person name="Tindall B.J."/>
            <person name="Pomrenke H."/>
            <person name="Lapidus A."/>
            <person name="Copeland A."/>
            <person name="Glavina Del Rio T."/>
            <person name="Lucas S."/>
            <person name="Chen F."/>
            <person name="Tice H."/>
            <person name="Cheng J.F."/>
            <person name="Saunders E."/>
            <person name="Han C."/>
            <person name="Bruce D."/>
            <person name="Goodwin L."/>
            <person name="Chain P."/>
            <person name="Pitluck S."/>
            <person name="Ovchinikova G."/>
            <person name="Pati A."/>
            <person name="Ivanova N."/>
            <person name="Mavromatis K."/>
            <person name="Chen A."/>
            <person name="Palaniappan K."/>
            <person name="Land M."/>
            <person name="Hauser L."/>
            <person name="Chang Y.J."/>
            <person name="Jeffries C.D."/>
            <person name="Brettin T."/>
            <person name="Goker M."/>
            <person name="Bristow J."/>
            <person name="Eisen J.A."/>
            <person name="Markowitz V."/>
            <person name="Hugenholtz P."/>
            <person name="Kyrpides N.C."/>
            <person name="Klenk H.P."/>
            <person name="Detter J.C."/>
        </authorList>
    </citation>
    <scope>NUCLEOTIDE SEQUENCE [LARGE SCALE GENOMIC DNA]</scope>
    <source>
        <strain evidence="4">ATCC 43812 / DSM 4252 / R-10</strain>
    </source>
</reference>
<gene>
    <name evidence="3" type="ordered locus">Rmar_2124</name>
</gene>
<dbReference type="SUPFAM" id="SSF50475">
    <property type="entry name" value="FMN-binding split barrel"/>
    <property type="match status" value="1"/>
</dbReference>
<dbReference type="OrthoDB" id="9792858at2"/>
<dbReference type="KEGG" id="rmr:Rmar_2124"/>
<evidence type="ECO:0000313" key="3">
    <source>
        <dbReference type="EMBL" id="ACY49003.1"/>
    </source>
</evidence>
<dbReference type="SMART" id="SM00903">
    <property type="entry name" value="Flavin_Reduct"/>
    <property type="match status" value="1"/>
</dbReference>
<keyword evidence="4" id="KW-1185">Reference proteome</keyword>
<dbReference type="Proteomes" id="UP000002221">
    <property type="component" value="Chromosome"/>
</dbReference>
<dbReference type="HOGENOM" id="CLU_059021_1_1_10"/>
<dbReference type="InterPro" id="IPR002563">
    <property type="entry name" value="Flavin_Rdtase-like_dom"/>
</dbReference>
<proteinExistence type="predicted"/>
<sequence>MSHVTAPALGEALRQVMRRVPSPVTVVTAAARGEMRGITIGSFTSVSLNPPLISFNVAQQARMHPLLLEARHFAVHILGTEQVALGRRFAEPGLSGAEQFEGLAYRLHPEGTPVLEGVLAVLHCRPYRTLEAGDHTIFVGEVIEIETLTDGPPLLYYNRAYRAVGEELASGKLLNSAAPNSAKS</sequence>
<dbReference type="InterPro" id="IPR050268">
    <property type="entry name" value="NADH-dep_flavin_reductase"/>
</dbReference>
<evidence type="ECO:0000259" key="2">
    <source>
        <dbReference type="SMART" id="SM00903"/>
    </source>
</evidence>
<protein>
    <submittedName>
        <fullName evidence="3">Flavin reductase domain protein FMN-binding protein</fullName>
    </submittedName>
</protein>
<dbReference type="AlphaFoldDB" id="D0MD91"/>
<name>D0MD91_RHOM4</name>
<keyword evidence="1" id="KW-0560">Oxidoreductase</keyword>
<dbReference type="eggNOG" id="COG1853">
    <property type="taxonomic scope" value="Bacteria"/>
</dbReference>
<dbReference type="PANTHER" id="PTHR30466">
    <property type="entry name" value="FLAVIN REDUCTASE"/>
    <property type="match status" value="1"/>
</dbReference>
<feature type="domain" description="Flavin reductase like" evidence="2">
    <location>
        <begin position="17"/>
        <end position="163"/>
    </location>
</feature>